<gene>
    <name evidence="2" type="ORF">IV73_GL000130</name>
</gene>
<comment type="caution">
    <text evidence="2">The sequence shown here is derived from an EMBL/GenBank/DDBJ whole genome shotgun (WGS) entry which is preliminary data.</text>
</comment>
<dbReference type="PATRIC" id="fig|1616.3.peg.133"/>
<evidence type="ECO:0000259" key="1">
    <source>
        <dbReference type="Pfam" id="PF09851"/>
    </source>
</evidence>
<reference evidence="2 3" key="1">
    <citation type="journal article" date="2015" name="Genome Announc.">
        <title>Expanding the biotechnology potential of lactobacilli through comparative genomics of 213 strains and associated genera.</title>
        <authorList>
            <person name="Sun Z."/>
            <person name="Harris H.M."/>
            <person name="McCann A."/>
            <person name="Guo C."/>
            <person name="Argimon S."/>
            <person name="Zhang W."/>
            <person name="Yang X."/>
            <person name="Jeffery I.B."/>
            <person name="Cooney J.C."/>
            <person name="Kagawa T.F."/>
            <person name="Liu W."/>
            <person name="Song Y."/>
            <person name="Salvetti E."/>
            <person name="Wrobel A."/>
            <person name="Rasinkangas P."/>
            <person name="Parkhill J."/>
            <person name="Rea M.C."/>
            <person name="O'Sullivan O."/>
            <person name="Ritari J."/>
            <person name="Douillard F.P."/>
            <person name="Paul Ross R."/>
            <person name="Yang R."/>
            <person name="Briner A.E."/>
            <person name="Felis G.E."/>
            <person name="de Vos W.M."/>
            <person name="Barrangou R."/>
            <person name="Klaenhammer T.R."/>
            <person name="Caufield P.W."/>
            <person name="Cui Y."/>
            <person name="Zhang H."/>
            <person name="O'Toole P.W."/>
        </authorList>
    </citation>
    <scope>NUCLEOTIDE SEQUENCE [LARGE SCALE GENOMIC DNA]</scope>
    <source>
        <strain evidence="2 3">DSM 20593</strain>
    </source>
</reference>
<dbReference type="RefSeq" id="WP_057753365.1">
    <property type="nucleotide sequence ID" value="NZ_JQBP01000001.1"/>
</dbReference>
<organism evidence="2 3">
    <name type="scientific">Weissella kandleri</name>
    <dbReference type="NCBI Taxonomy" id="1616"/>
    <lineage>
        <taxon>Bacteria</taxon>
        <taxon>Bacillati</taxon>
        <taxon>Bacillota</taxon>
        <taxon>Bacilli</taxon>
        <taxon>Lactobacillales</taxon>
        <taxon>Lactobacillaceae</taxon>
        <taxon>Weissella</taxon>
    </lineage>
</organism>
<dbReference type="InterPro" id="IPR018649">
    <property type="entry name" value="SHOCT"/>
</dbReference>
<evidence type="ECO:0000313" key="2">
    <source>
        <dbReference type="EMBL" id="KRN75641.1"/>
    </source>
</evidence>
<dbReference type="Proteomes" id="UP000051655">
    <property type="component" value="Unassembled WGS sequence"/>
</dbReference>
<sequence>MSKIIEEQILPFDLNKSQKILDKTMVKYRSFSNNRTLGEVAFQWKAKTSYTINYKDDANTSIIITSKNFGLGPVQKNAVQKEMELFKSALRDSLNEVENTEQQDTKSSDNTAEDILKYKDLLDKGILTQEEFDKQKQKLLNK</sequence>
<dbReference type="AlphaFoldDB" id="A0A0R2JE68"/>
<evidence type="ECO:0000313" key="3">
    <source>
        <dbReference type="Proteomes" id="UP000051655"/>
    </source>
</evidence>
<protein>
    <recommendedName>
        <fullName evidence="1">SHOCT domain-containing protein</fullName>
    </recommendedName>
</protein>
<name>A0A0R2JE68_9LACO</name>
<dbReference type="STRING" id="1616.IV73_GL000130"/>
<dbReference type="OrthoDB" id="2307739at2"/>
<dbReference type="Pfam" id="PF09851">
    <property type="entry name" value="SHOCT"/>
    <property type="match status" value="1"/>
</dbReference>
<proteinExistence type="predicted"/>
<keyword evidence="3" id="KW-1185">Reference proteome</keyword>
<feature type="domain" description="SHOCT" evidence="1">
    <location>
        <begin position="117"/>
        <end position="140"/>
    </location>
</feature>
<accession>A0A0R2JE68</accession>
<dbReference type="EMBL" id="JQBP01000001">
    <property type="protein sequence ID" value="KRN75641.1"/>
    <property type="molecule type" value="Genomic_DNA"/>
</dbReference>